<keyword evidence="2 5" id="KW-0812">Transmembrane</keyword>
<organism evidence="6 7">
    <name type="scientific">Mangrovivirga halotolerans</name>
    <dbReference type="NCBI Taxonomy" id="2993936"/>
    <lineage>
        <taxon>Bacteria</taxon>
        <taxon>Pseudomonadati</taxon>
        <taxon>Bacteroidota</taxon>
        <taxon>Cytophagia</taxon>
        <taxon>Cytophagales</taxon>
        <taxon>Mangrovivirgaceae</taxon>
        <taxon>Mangrovivirga</taxon>
    </lineage>
</organism>
<feature type="transmembrane region" description="Helical" evidence="5">
    <location>
        <begin position="214"/>
        <end position="231"/>
    </location>
</feature>
<gene>
    <name evidence="6" type="ORF">OO013_05485</name>
</gene>
<dbReference type="RefSeq" id="WP_266055682.1">
    <property type="nucleotide sequence ID" value="NZ_JAPFQN010000003.1"/>
</dbReference>
<dbReference type="Proteomes" id="UP001209885">
    <property type="component" value="Unassembled WGS sequence"/>
</dbReference>
<protein>
    <submittedName>
        <fullName evidence="6">Divalent cation transporter</fullName>
    </submittedName>
</protein>
<name>A0ABT3RNC1_9BACT</name>
<reference evidence="6 7" key="1">
    <citation type="submission" date="2022-11" db="EMBL/GenBank/DDBJ databases">
        <title>The characterization of three novel Bacteroidetes species and genomic analysis of their roles in tidal elemental geochemical cycles.</title>
        <authorList>
            <person name="Ma K."/>
        </authorList>
    </citation>
    <scope>NUCLEOTIDE SEQUENCE [LARGE SCALE GENOMIC DNA]</scope>
    <source>
        <strain evidence="6 7">M17</strain>
    </source>
</reference>
<accession>A0ABT3RNC1</accession>
<evidence type="ECO:0000256" key="1">
    <source>
        <dbReference type="ARBA" id="ARBA00004141"/>
    </source>
</evidence>
<feature type="transmembrane region" description="Helical" evidence="5">
    <location>
        <begin position="66"/>
        <end position="86"/>
    </location>
</feature>
<dbReference type="Pfam" id="PF02535">
    <property type="entry name" value="Zip"/>
    <property type="match status" value="1"/>
</dbReference>
<feature type="transmembrane region" description="Helical" evidence="5">
    <location>
        <begin position="158"/>
        <end position="178"/>
    </location>
</feature>
<feature type="transmembrane region" description="Helical" evidence="5">
    <location>
        <begin position="98"/>
        <end position="119"/>
    </location>
</feature>
<keyword evidence="4 5" id="KW-0472">Membrane</keyword>
<evidence type="ECO:0000313" key="6">
    <source>
        <dbReference type="EMBL" id="MCX2743306.1"/>
    </source>
</evidence>
<keyword evidence="7" id="KW-1185">Reference proteome</keyword>
<feature type="transmembrane region" description="Helical" evidence="5">
    <location>
        <begin position="38"/>
        <end position="60"/>
    </location>
</feature>
<feature type="transmembrane region" description="Helical" evidence="5">
    <location>
        <begin position="185"/>
        <end position="202"/>
    </location>
</feature>
<proteinExistence type="predicted"/>
<evidence type="ECO:0000256" key="3">
    <source>
        <dbReference type="ARBA" id="ARBA00022989"/>
    </source>
</evidence>
<sequence length="235" mass="25171">MNTSLILFATGAGITVLIGGLLANTFEHHVRETPVKYSVTHFMMAFGAGIILAALSLVLVPEGMKVLTIIPYLITFIGGSIIFLFIDKSLQSKGGQVAMLLAMLADFIPESIILGAVFASETETAKLLAVIIALQNLPEGFNSFRDLVLSGFSVKRTIIIFSIISFFGIPSALAGHYFLKGNPELTAYLMTFASGGILYLLTQDIIPESKLKNSHWSALGACLGFLVGIIGEKII</sequence>
<comment type="caution">
    <text evidence="6">The sequence shown here is derived from an EMBL/GenBank/DDBJ whole genome shotgun (WGS) entry which is preliminary data.</text>
</comment>
<comment type="subcellular location">
    <subcellularLocation>
        <location evidence="1">Membrane</location>
        <topology evidence="1">Multi-pass membrane protein</topology>
    </subcellularLocation>
</comment>
<evidence type="ECO:0000313" key="7">
    <source>
        <dbReference type="Proteomes" id="UP001209885"/>
    </source>
</evidence>
<dbReference type="InterPro" id="IPR003689">
    <property type="entry name" value="ZIP"/>
</dbReference>
<evidence type="ECO:0000256" key="2">
    <source>
        <dbReference type="ARBA" id="ARBA00022692"/>
    </source>
</evidence>
<evidence type="ECO:0000256" key="4">
    <source>
        <dbReference type="ARBA" id="ARBA00023136"/>
    </source>
</evidence>
<keyword evidence="3 5" id="KW-1133">Transmembrane helix</keyword>
<feature type="transmembrane region" description="Helical" evidence="5">
    <location>
        <begin position="6"/>
        <end position="26"/>
    </location>
</feature>
<dbReference type="EMBL" id="JAPFQN010000003">
    <property type="protein sequence ID" value="MCX2743306.1"/>
    <property type="molecule type" value="Genomic_DNA"/>
</dbReference>
<evidence type="ECO:0000256" key="5">
    <source>
        <dbReference type="SAM" id="Phobius"/>
    </source>
</evidence>